<dbReference type="InterPro" id="IPR013830">
    <property type="entry name" value="SGNH_hydro"/>
</dbReference>
<name>A0A4R0R4P1_9APHY</name>
<reference evidence="2 3" key="1">
    <citation type="submission" date="2018-11" db="EMBL/GenBank/DDBJ databases">
        <title>Genome assembly of Steccherinum ochraceum LE-BIN_3174, the white-rot fungus of the Steccherinaceae family (The Residual Polyporoid clade, Polyporales, Basidiomycota).</title>
        <authorList>
            <person name="Fedorova T.V."/>
            <person name="Glazunova O.A."/>
            <person name="Landesman E.O."/>
            <person name="Moiseenko K.V."/>
            <person name="Psurtseva N.V."/>
            <person name="Savinova O.S."/>
            <person name="Shakhova N.V."/>
            <person name="Tyazhelova T.V."/>
            <person name="Vasina D.V."/>
        </authorList>
    </citation>
    <scope>NUCLEOTIDE SEQUENCE [LARGE SCALE GENOMIC DNA]</scope>
    <source>
        <strain evidence="2 3">LE-BIN_3174</strain>
    </source>
</reference>
<dbReference type="Gene3D" id="3.40.50.1110">
    <property type="entry name" value="SGNH hydrolase"/>
    <property type="match status" value="1"/>
</dbReference>
<dbReference type="Pfam" id="PF13472">
    <property type="entry name" value="Lipase_GDSL_2"/>
    <property type="match status" value="1"/>
</dbReference>
<evidence type="ECO:0000313" key="3">
    <source>
        <dbReference type="Proteomes" id="UP000292702"/>
    </source>
</evidence>
<dbReference type="AlphaFoldDB" id="A0A4R0R4P1"/>
<dbReference type="OrthoDB" id="671439at2759"/>
<dbReference type="PANTHER" id="PTHR14209:SF19">
    <property type="entry name" value="ISOAMYL ACETATE-HYDROLYZING ESTERASE 1 HOMOLOG"/>
    <property type="match status" value="1"/>
</dbReference>
<dbReference type="InterPro" id="IPR036514">
    <property type="entry name" value="SGNH_hydro_sf"/>
</dbReference>
<protein>
    <recommendedName>
        <fullName evidence="1">SGNH hydrolase-type esterase domain-containing protein</fullName>
    </recommendedName>
</protein>
<comment type="caution">
    <text evidence="2">The sequence shown here is derived from an EMBL/GenBank/DDBJ whole genome shotgun (WGS) entry which is preliminary data.</text>
</comment>
<sequence length="257" mass="28792">MAANVQDTIMLFGDSLTEMGSEAGGIVQRLSAVYKRKLDVLNRGFSGYNTRWAIPVLEQILAKKSEQANLPAVRLLTIWFGANDAAVPETHRQHIPLAYYTDNLTKLIRLVKDPSSAHYSPDTKIVVITPPPVNTEQWAEKKATMDPPDNQLDRSFEATKAYARAAKEVAAREGVEVVDAWTVLWKAAGEVEGQLSQFMSDGLHLNENGYEILYNELISVISTKLPELHYEKLNDVFVSYRDIDYANPDPSLQKRKA</sequence>
<dbReference type="SUPFAM" id="SSF52266">
    <property type="entry name" value="SGNH hydrolase"/>
    <property type="match status" value="1"/>
</dbReference>
<keyword evidence="3" id="KW-1185">Reference proteome</keyword>
<proteinExistence type="predicted"/>
<dbReference type="STRING" id="92696.A0A4R0R4P1"/>
<feature type="domain" description="SGNH hydrolase-type esterase" evidence="1">
    <location>
        <begin position="11"/>
        <end position="212"/>
    </location>
</feature>
<gene>
    <name evidence="2" type="ORF">EIP91_007129</name>
</gene>
<dbReference type="PANTHER" id="PTHR14209">
    <property type="entry name" value="ISOAMYL ACETATE-HYDROLYZING ESTERASE 1"/>
    <property type="match status" value="1"/>
</dbReference>
<accession>A0A4R0R4P1</accession>
<evidence type="ECO:0000259" key="1">
    <source>
        <dbReference type="Pfam" id="PF13472"/>
    </source>
</evidence>
<dbReference type="Proteomes" id="UP000292702">
    <property type="component" value="Unassembled WGS sequence"/>
</dbReference>
<organism evidence="2 3">
    <name type="scientific">Steccherinum ochraceum</name>
    <dbReference type="NCBI Taxonomy" id="92696"/>
    <lineage>
        <taxon>Eukaryota</taxon>
        <taxon>Fungi</taxon>
        <taxon>Dikarya</taxon>
        <taxon>Basidiomycota</taxon>
        <taxon>Agaricomycotina</taxon>
        <taxon>Agaricomycetes</taxon>
        <taxon>Polyporales</taxon>
        <taxon>Steccherinaceae</taxon>
        <taxon>Steccherinum</taxon>
    </lineage>
</organism>
<dbReference type="InterPro" id="IPR045136">
    <property type="entry name" value="Iah1-like"/>
</dbReference>
<dbReference type="EMBL" id="RWJN01000388">
    <property type="protein sequence ID" value="TCD62252.1"/>
    <property type="molecule type" value="Genomic_DNA"/>
</dbReference>
<dbReference type="CDD" id="cd01838">
    <property type="entry name" value="Isoamyl_acetate_hydrolase_like"/>
    <property type="match status" value="1"/>
</dbReference>
<evidence type="ECO:0000313" key="2">
    <source>
        <dbReference type="EMBL" id="TCD62252.1"/>
    </source>
</evidence>